<dbReference type="GO" id="GO:0006508">
    <property type="term" value="P:proteolysis"/>
    <property type="evidence" value="ECO:0007669"/>
    <property type="project" value="UniProtKB-KW"/>
</dbReference>
<proteinExistence type="inferred from homology"/>
<keyword evidence="5 8" id="KW-0378">Hydrolase</keyword>
<dbReference type="InterPro" id="IPR006594">
    <property type="entry name" value="LisH"/>
</dbReference>
<sequence>MGKDVEEVAASLVREYLSRKGLKKTIACLEEELPRTNLSINNRSDLRKILHLEALYKKNKSEEQPLKSMLEIMVKERLRNSVDAKRCPLEDHKTLLAEQELPSVTKYARRDQDLADLHSDNFSESESSVLAQLKASPAKELHSPKRSKPLSSSSFLSASERNVFPSSSSQDGIFAERKTSKPDSLGNTRSQARRGIMSGPVVASIQETSRKRSARKSPGSFSLLNKSEYDSEGEGRLSQSVGADASHTDSDGTVPSARDRSTALGSNRPIAHSNGLGRMQRVRSPRNTSGCSPGEGALHMEVVLDDLDDEDLRGLSAVSISNTVPQKHLSNQPMDLQTAAALKELIFGSPMSCFSTEWKQQSFSFSDTPDMRYGFVQKKGGPCGVLAAVQATVLQKLLFEGRVSDFQSELQVSDAVRTKCLTEAVVEILWRAGGRKKAIVAINSGRRLFTPVGHYRSDGVLEQITCMEVESLDDLKALLEENIKQFETGPFGCALLILSAVLSRTTQGTRADMDMPTASLIGAHGYCTQELVNLLLCGRAVSNVFDDEMRLDSGNGNFTLLKGIKERCDIGLLSLFEHYNICKVGSYLKMPRFPIWVVCSESHFSVLFSACEDLASSHWKPKPFDLFYYDGLANQLEPIRLTVCEFGLVRIEGPSTAQGVWVGVCGCVICLIQPI</sequence>
<dbReference type="PANTHER" id="PTHR12473">
    <property type="entry name" value="UBIQUITIN CARBOXYL-TERMINAL HYDROLASE MINDY-4-RELATED"/>
    <property type="match status" value="1"/>
</dbReference>
<evidence type="ECO:0000256" key="7">
    <source>
        <dbReference type="ARBA" id="ARBA00037630"/>
    </source>
</evidence>
<evidence type="ECO:0000256" key="6">
    <source>
        <dbReference type="ARBA" id="ARBA00022807"/>
    </source>
</evidence>
<reference evidence="12" key="2">
    <citation type="journal article" date="2017" name="Sci. Adv.">
        <title>A tail of two voltages: Proteomic comparison of the three electric organs of the electric eel.</title>
        <authorList>
            <person name="Traeger L.L."/>
            <person name="Sabat G."/>
            <person name="Barrett-Wilt G.A."/>
            <person name="Wells G.B."/>
            <person name="Sussman M.R."/>
        </authorList>
    </citation>
    <scope>NUCLEOTIDE SEQUENCE [LARGE SCALE GENOMIC DNA]</scope>
</reference>
<dbReference type="InterPro" id="IPR059022">
    <property type="entry name" value="MINDY4_N"/>
</dbReference>
<protein>
    <recommendedName>
        <fullName evidence="8">Ubiquitin carboxyl-terminal hydrolase MINDY</fullName>
        <ecNumber evidence="8">3.4.19.12</ecNumber>
    </recommendedName>
</protein>
<evidence type="ECO:0000256" key="5">
    <source>
        <dbReference type="ARBA" id="ARBA00022801"/>
    </source>
</evidence>
<feature type="domain" description="Deubiquitinating enzyme MINDY-3/4 conserved" evidence="10">
    <location>
        <begin position="343"/>
        <end position="647"/>
    </location>
</feature>
<evidence type="ECO:0000256" key="3">
    <source>
        <dbReference type="ARBA" id="ARBA00022670"/>
    </source>
</evidence>
<reference evidence="11" key="3">
    <citation type="submission" date="2020-05" db="EMBL/GenBank/DDBJ databases">
        <title>Electrophorus electricus (electric eel) genome, fEleEle1, primary haplotype.</title>
        <authorList>
            <person name="Myers G."/>
            <person name="Meyer A."/>
            <person name="Fedrigo O."/>
            <person name="Formenti G."/>
            <person name="Rhie A."/>
            <person name="Tracey A."/>
            <person name="Sims Y."/>
            <person name="Jarvis E.D."/>
        </authorList>
    </citation>
    <scope>NUCLEOTIDE SEQUENCE [LARGE SCALE GENOMIC DNA]</scope>
</reference>
<evidence type="ECO:0000313" key="12">
    <source>
        <dbReference type="Proteomes" id="UP000314983"/>
    </source>
</evidence>
<comment type="function">
    <text evidence="7">Probable hydrolase that can remove 'Lys-48'-linked conjugated ubiquitin from proteins.</text>
</comment>
<dbReference type="GO" id="GO:0071108">
    <property type="term" value="P:protein K48-linked deubiquitination"/>
    <property type="evidence" value="ECO:0007669"/>
    <property type="project" value="InterPro"/>
</dbReference>
<feature type="compositionally biased region" description="Low complexity" evidence="9">
    <location>
        <begin position="149"/>
        <end position="159"/>
    </location>
</feature>
<keyword evidence="3 8" id="KW-0645">Protease</keyword>
<dbReference type="Pfam" id="PF26038">
    <property type="entry name" value="Dimer_MINDY4_N"/>
    <property type="match status" value="1"/>
</dbReference>
<keyword evidence="4 8" id="KW-0833">Ubl conjugation pathway</keyword>
<comment type="similarity">
    <text evidence="2 8">Belongs to the MINDY deubiquitinase family. FAM188 subfamily.</text>
</comment>
<dbReference type="EC" id="3.4.19.12" evidence="8"/>
<evidence type="ECO:0000256" key="2">
    <source>
        <dbReference type="ARBA" id="ARBA00011074"/>
    </source>
</evidence>
<dbReference type="GeneTree" id="ENSGT00940000159600"/>
<organism evidence="11 12">
    <name type="scientific">Electrophorus electricus</name>
    <name type="common">Electric eel</name>
    <name type="synonym">Gymnotus electricus</name>
    <dbReference type="NCBI Taxonomy" id="8005"/>
    <lineage>
        <taxon>Eukaryota</taxon>
        <taxon>Metazoa</taxon>
        <taxon>Chordata</taxon>
        <taxon>Craniata</taxon>
        <taxon>Vertebrata</taxon>
        <taxon>Euteleostomi</taxon>
        <taxon>Actinopterygii</taxon>
        <taxon>Neopterygii</taxon>
        <taxon>Teleostei</taxon>
        <taxon>Ostariophysi</taxon>
        <taxon>Gymnotiformes</taxon>
        <taxon>Gymnotoidei</taxon>
        <taxon>Gymnotidae</taxon>
        <taxon>Electrophorus</taxon>
    </lineage>
</organism>
<dbReference type="InterPro" id="IPR025257">
    <property type="entry name" value="MINDY-3/4_CD"/>
</dbReference>
<dbReference type="InterPro" id="IPR039785">
    <property type="entry name" value="MINY3/4"/>
</dbReference>
<dbReference type="PROSITE" id="PS50896">
    <property type="entry name" value="LISH"/>
    <property type="match status" value="1"/>
</dbReference>
<dbReference type="OMA" id="SCFSTEW"/>
<comment type="catalytic activity">
    <reaction evidence="1 8">
        <text>Thiol-dependent hydrolysis of ester, thioester, amide, peptide and isopeptide bonds formed by the C-terminal Gly of ubiquitin (a 76-residue protein attached to proteins as an intracellular targeting signal).</text>
        <dbReference type="EC" id="3.4.19.12"/>
    </reaction>
</comment>
<evidence type="ECO:0000256" key="8">
    <source>
        <dbReference type="RuleBase" id="RU367088"/>
    </source>
</evidence>
<dbReference type="Pfam" id="PF13898">
    <property type="entry name" value="MINDY-3_4_CD"/>
    <property type="match status" value="1"/>
</dbReference>
<keyword evidence="12" id="KW-1185">Reference proteome</keyword>
<reference evidence="12" key="1">
    <citation type="journal article" date="2014" name="Science">
        <title>Nonhuman genetics. Genomic basis for the convergent evolution of electric organs.</title>
        <authorList>
            <person name="Gallant J.R."/>
            <person name="Traeger L.L."/>
            <person name="Volkening J.D."/>
            <person name="Moffett H."/>
            <person name="Chen P.H."/>
            <person name="Novina C.D."/>
            <person name="Phillips G.N.Jr."/>
            <person name="Anand R."/>
            <person name="Wells G.B."/>
            <person name="Pinch M."/>
            <person name="Guth R."/>
            <person name="Unguez G.A."/>
            <person name="Albert J.S."/>
            <person name="Zakon H.H."/>
            <person name="Samanta M.P."/>
            <person name="Sussman M.R."/>
        </authorList>
    </citation>
    <scope>NUCLEOTIDE SEQUENCE [LARGE SCALE GENOMIC DNA]</scope>
</reference>
<reference evidence="11" key="5">
    <citation type="submission" date="2025-09" db="UniProtKB">
        <authorList>
            <consortium name="Ensembl"/>
        </authorList>
    </citation>
    <scope>IDENTIFICATION</scope>
</reference>
<evidence type="ECO:0000256" key="9">
    <source>
        <dbReference type="SAM" id="MobiDB-lite"/>
    </source>
</evidence>
<accession>A0A4W4GPZ0</accession>
<comment type="function">
    <text evidence="8">Hydrolase that can remove 'Lys-48'-linked conjugated ubiquitin from proteins.</text>
</comment>
<feature type="region of interest" description="Disordered" evidence="9">
    <location>
        <begin position="128"/>
        <end position="295"/>
    </location>
</feature>
<name>A0A4W4GPZ0_ELEEL</name>
<gene>
    <name evidence="11" type="primary">mindy4</name>
</gene>
<dbReference type="AlphaFoldDB" id="A0A4W4GPZ0"/>
<dbReference type="SMART" id="SM01174">
    <property type="entry name" value="DUF4205"/>
    <property type="match status" value="1"/>
</dbReference>
<evidence type="ECO:0000259" key="10">
    <source>
        <dbReference type="SMART" id="SM01174"/>
    </source>
</evidence>
<evidence type="ECO:0000256" key="4">
    <source>
        <dbReference type="ARBA" id="ARBA00022786"/>
    </source>
</evidence>
<dbReference type="PANTHER" id="PTHR12473:SF8">
    <property type="entry name" value="UBIQUITIN CARBOXYL-TERMINAL HYDROLASE MINDY-4-RELATED"/>
    <property type="match status" value="1"/>
</dbReference>
<evidence type="ECO:0000256" key="1">
    <source>
        <dbReference type="ARBA" id="ARBA00000707"/>
    </source>
</evidence>
<dbReference type="GO" id="GO:0004843">
    <property type="term" value="F:cysteine-type deubiquitinase activity"/>
    <property type="evidence" value="ECO:0007669"/>
    <property type="project" value="UniProtKB-UniRule"/>
</dbReference>
<dbReference type="GO" id="GO:1990380">
    <property type="term" value="F:K48-linked deubiquitinase activity"/>
    <property type="evidence" value="ECO:0007669"/>
    <property type="project" value="UniProtKB-UniRule"/>
</dbReference>
<dbReference type="Ensembl" id="ENSEEET00000040988.2">
    <property type="protein sequence ID" value="ENSEEEP00000040524.2"/>
    <property type="gene ID" value="ENSEEEG00000019196.2"/>
</dbReference>
<reference evidence="11" key="4">
    <citation type="submission" date="2025-08" db="UniProtKB">
        <authorList>
            <consortium name="Ensembl"/>
        </authorList>
    </citation>
    <scope>IDENTIFICATION</scope>
</reference>
<evidence type="ECO:0000313" key="11">
    <source>
        <dbReference type="Ensembl" id="ENSEEEP00000040524.2"/>
    </source>
</evidence>
<keyword evidence="6 8" id="KW-0788">Thiol protease</keyword>
<dbReference type="Proteomes" id="UP000314983">
    <property type="component" value="Chromosome 23"/>
</dbReference>